<name>A0ABT0RB12_9BACT</name>
<dbReference type="Proteomes" id="UP001202031">
    <property type="component" value="Unassembled WGS sequence"/>
</dbReference>
<dbReference type="EMBL" id="JAMGSI010000002">
    <property type="protein sequence ID" value="MCL6658104.1"/>
    <property type="molecule type" value="Genomic_DNA"/>
</dbReference>
<comment type="caution">
    <text evidence="2">The sequence shown here is derived from an EMBL/GenBank/DDBJ whole genome shotgun (WGS) entry which is preliminary data.</text>
</comment>
<proteinExistence type="predicted"/>
<dbReference type="RefSeq" id="WP_022396468.1">
    <property type="nucleotide sequence ID" value="NZ_CP072021.1"/>
</dbReference>
<feature type="chain" id="PRO_5046191258" evidence="1">
    <location>
        <begin position="28"/>
        <end position="258"/>
    </location>
</feature>
<keyword evidence="1" id="KW-0732">Signal</keyword>
<accession>A0ABT0RB12</accession>
<evidence type="ECO:0000313" key="2">
    <source>
        <dbReference type="EMBL" id="MCL6658104.1"/>
    </source>
</evidence>
<sequence length="258" mass="28546">MYEHVMKALRNLALTLMVPVLVSSLSAAEKPEIIDEYLPVGKMAEASAVSVVLDESLQPFMEKIDGVFASLPDKDKKELVSQIVPGQPVPYDERLGWTKDEYAKYLECWKLKQVQEVAPVAVGIFASGERGIWTLAAVAQQGPLPMSTLKYDSNTKSWISPNGALALKGDVSYDDLNVYGAWSGKEWTMEKKTILSTLTETIIAGKTKDGKYTYFVYNMSEKNPDNIAIANQSIVLRIPITRITGDPLLEKAKAKARQ</sequence>
<feature type="signal peptide" evidence="1">
    <location>
        <begin position="1"/>
        <end position="27"/>
    </location>
</feature>
<reference evidence="2 3" key="1">
    <citation type="submission" date="2022-03" db="EMBL/GenBank/DDBJ databases">
        <title>Taxonomic description of new species and reclassification of some bacterial strains.</title>
        <authorList>
            <person name="Ndongo S."/>
        </authorList>
    </citation>
    <scope>NUCLEOTIDE SEQUENCE [LARGE SCALE GENOMIC DNA]</scope>
    <source>
        <strain evidence="2 3">Marseille-P6666</strain>
    </source>
</reference>
<protein>
    <submittedName>
        <fullName evidence="2">Uncharacterized protein</fullName>
    </submittedName>
</protein>
<keyword evidence="3" id="KW-1185">Reference proteome</keyword>
<evidence type="ECO:0000256" key="1">
    <source>
        <dbReference type="SAM" id="SignalP"/>
    </source>
</evidence>
<gene>
    <name evidence="2" type="ORF">M8N44_12360</name>
</gene>
<evidence type="ECO:0000313" key="3">
    <source>
        <dbReference type="Proteomes" id="UP001202031"/>
    </source>
</evidence>
<organism evidence="2 3">
    <name type="scientific">Akkermansia massiliensis</name>
    <dbReference type="NCBI Taxonomy" id="2927224"/>
    <lineage>
        <taxon>Bacteria</taxon>
        <taxon>Pseudomonadati</taxon>
        <taxon>Verrucomicrobiota</taxon>
        <taxon>Verrucomicrobiia</taxon>
        <taxon>Verrucomicrobiales</taxon>
        <taxon>Akkermansiaceae</taxon>
        <taxon>Akkermansia</taxon>
    </lineage>
</organism>
<dbReference type="GeneID" id="84024667"/>